<dbReference type="CDD" id="cd06445">
    <property type="entry name" value="ATase"/>
    <property type="match status" value="1"/>
</dbReference>
<dbReference type="InterPro" id="IPR014048">
    <property type="entry name" value="MethylDNA_cys_MeTrfase_DNA-bd"/>
</dbReference>
<dbReference type="Gene3D" id="3.30.160.70">
    <property type="entry name" value="Methylated DNA-protein cysteine methyltransferase domain"/>
    <property type="match status" value="1"/>
</dbReference>
<dbReference type="RefSeq" id="WP_158463593.1">
    <property type="nucleotide sequence ID" value="NZ_VZAD01000062.1"/>
</dbReference>
<dbReference type="FunFam" id="1.10.10.10:FF:000214">
    <property type="entry name" value="Methylated-DNA--protein-cysteine methyltransferase"/>
    <property type="match status" value="1"/>
</dbReference>
<accession>A0A6A7WBQ1</accession>
<dbReference type="HAMAP" id="MF_00772">
    <property type="entry name" value="OGT"/>
    <property type="match status" value="1"/>
</dbReference>
<dbReference type="PANTHER" id="PTHR10815:SF5">
    <property type="entry name" value="METHYLATED-DNA--PROTEIN-CYSTEINE METHYLTRANSFERASE"/>
    <property type="match status" value="1"/>
</dbReference>
<proteinExistence type="inferred from homology"/>
<evidence type="ECO:0000256" key="7">
    <source>
        <dbReference type="ARBA" id="ARBA00023204"/>
    </source>
</evidence>
<dbReference type="GO" id="GO:0003908">
    <property type="term" value="F:methylated-DNA-[protein]-cysteine S-methyltransferase activity"/>
    <property type="evidence" value="ECO:0007669"/>
    <property type="project" value="UniProtKB-UniRule"/>
</dbReference>
<evidence type="ECO:0000256" key="3">
    <source>
        <dbReference type="ARBA" id="ARBA00022490"/>
    </source>
</evidence>
<organism evidence="12 13">
    <name type="scientific">Segatella copri</name>
    <dbReference type="NCBI Taxonomy" id="165179"/>
    <lineage>
        <taxon>Bacteria</taxon>
        <taxon>Pseudomonadati</taxon>
        <taxon>Bacteroidota</taxon>
        <taxon>Bacteroidia</taxon>
        <taxon>Bacteroidales</taxon>
        <taxon>Prevotellaceae</taxon>
        <taxon>Segatella</taxon>
    </lineage>
</organism>
<evidence type="ECO:0000256" key="9">
    <source>
        <dbReference type="HAMAP-Rule" id="MF_00772"/>
    </source>
</evidence>
<dbReference type="GO" id="GO:0005737">
    <property type="term" value="C:cytoplasm"/>
    <property type="evidence" value="ECO:0007669"/>
    <property type="project" value="UniProtKB-SubCell"/>
</dbReference>
<dbReference type="Pfam" id="PF02870">
    <property type="entry name" value="Methyltransf_1N"/>
    <property type="match status" value="1"/>
</dbReference>
<gene>
    <name evidence="12" type="ORF">F7D20_08095</name>
</gene>
<dbReference type="SUPFAM" id="SSF53155">
    <property type="entry name" value="Methylated DNA-protein cysteine methyltransferase domain"/>
    <property type="match status" value="1"/>
</dbReference>
<dbReference type="PROSITE" id="PS00374">
    <property type="entry name" value="MGMT"/>
    <property type="match status" value="1"/>
</dbReference>
<dbReference type="AlphaFoldDB" id="A0A6A7WBQ1"/>
<dbReference type="GO" id="GO:0032259">
    <property type="term" value="P:methylation"/>
    <property type="evidence" value="ECO:0007669"/>
    <property type="project" value="UniProtKB-KW"/>
</dbReference>
<comment type="function">
    <text evidence="9">Involved in the cellular defense against the biological effects of O6-methylguanine (O6-MeG) and O4-methylthymine (O4-MeT) in DNA. Repairs the methylated nucleobase in DNA by stoichiometrically transferring the methyl group to a cysteine residue in the enzyme. This is a suicide reaction: the enzyme is irreversibly inactivated.</text>
</comment>
<reference evidence="12 13" key="1">
    <citation type="submission" date="2019-09" db="EMBL/GenBank/DDBJ databases">
        <title>Distinct polysaccharide growth profiles of human intestinal Prevotella copri isolates.</title>
        <authorList>
            <person name="Fehlner-Peach H."/>
            <person name="Magnabosco C."/>
            <person name="Raghavan V."/>
            <person name="Scher J.U."/>
            <person name="Tett A."/>
            <person name="Cox L.M."/>
            <person name="Gottsegen C."/>
            <person name="Watters A."/>
            <person name="Wiltshire- Gordon J.D."/>
            <person name="Segata N."/>
            <person name="Bonneau R."/>
            <person name="Littman D.R."/>
        </authorList>
    </citation>
    <scope>NUCLEOTIDE SEQUENCE [LARGE SCALE GENOMIC DNA]</scope>
    <source>
        <strain evidence="13">iAQ1173</strain>
    </source>
</reference>
<evidence type="ECO:0000256" key="4">
    <source>
        <dbReference type="ARBA" id="ARBA00022603"/>
    </source>
</evidence>
<evidence type="ECO:0000259" key="11">
    <source>
        <dbReference type="Pfam" id="PF02870"/>
    </source>
</evidence>
<dbReference type="InterPro" id="IPR036631">
    <property type="entry name" value="MGMT_N_sf"/>
</dbReference>
<protein>
    <recommendedName>
        <fullName evidence="9">Methylated-DNA--protein-cysteine methyltransferase</fullName>
        <ecNumber evidence="9">2.1.1.63</ecNumber>
    </recommendedName>
    <alternativeName>
        <fullName evidence="9">6-O-methylguanine-DNA methyltransferase</fullName>
        <shortName evidence="9">MGMT</shortName>
    </alternativeName>
    <alternativeName>
        <fullName evidence="9">O-6-methylguanine-DNA-alkyltransferase</fullName>
    </alternativeName>
</protein>
<dbReference type="InterPro" id="IPR023546">
    <property type="entry name" value="MGMT"/>
</dbReference>
<dbReference type="SUPFAM" id="SSF46767">
    <property type="entry name" value="Methylated DNA-protein cysteine methyltransferase, C-terminal domain"/>
    <property type="match status" value="1"/>
</dbReference>
<dbReference type="Proteomes" id="UP000384372">
    <property type="component" value="Unassembled WGS sequence"/>
</dbReference>
<sequence length="178" mass="20080">MKDLRRKQVVFIQYYNSPCGEIILASAGDCLCLCDWNKMPCAERNKHRLMRLLNAECIIAPSAVLEETKKELDEYFAGKRHTFEIPLHPVGTDFQKQVWQALLEIPYGETRTYKEIAQKINKMKGIRAVAQAIGANGISILIPCHRVIGTNRSLTGYAGGIEAKRLLLNIECQNTPYG</sequence>
<feature type="domain" description="Methylguanine DNA methyltransferase ribonuclease-like" evidence="11">
    <location>
        <begin position="13"/>
        <end position="88"/>
    </location>
</feature>
<keyword evidence="13" id="KW-1185">Reference proteome</keyword>
<keyword evidence="4 9" id="KW-0489">Methyltransferase</keyword>
<dbReference type="InterPro" id="IPR008332">
    <property type="entry name" value="MethylG_MeTrfase_N"/>
</dbReference>
<evidence type="ECO:0000313" key="13">
    <source>
        <dbReference type="Proteomes" id="UP000384372"/>
    </source>
</evidence>
<feature type="domain" description="Methylated-DNA-[protein]-cysteine S-methyltransferase DNA binding" evidence="10">
    <location>
        <begin position="93"/>
        <end position="171"/>
    </location>
</feature>
<evidence type="ECO:0000256" key="5">
    <source>
        <dbReference type="ARBA" id="ARBA00022679"/>
    </source>
</evidence>
<dbReference type="OrthoDB" id="9802228at2"/>
<feature type="active site" description="Nucleophile; methyl group acceptor" evidence="9">
    <location>
        <position position="144"/>
    </location>
</feature>
<keyword evidence="6 9" id="KW-0227">DNA damage</keyword>
<comment type="catalytic activity">
    <reaction evidence="1 9">
        <text>a 4-O-methyl-thymidine in DNA + L-cysteinyl-[protein] = a thymidine in DNA + S-methyl-L-cysteinyl-[protein]</text>
        <dbReference type="Rhea" id="RHEA:53428"/>
        <dbReference type="Rhea" id="RHEA-COMP:10131"/>
        <dbReference type="Rhea" id="RHEA-COMP:10132"/>
        <dbReference type="Rhea" id="RHEA-COMP:13555"/>
        <dbReference type="Rhea" id="RHEA-COMP:13556"/>
        <dbReference type="ChEBI" id="CHEBI:29950"/>
        <dbReference type="ChEBI" id="CHEBI:82612"/>
        <dbReference type="ChEBI" id="CHEBI:137386"/>
        <dbReference type="ChEBI" id="CHEBI:137387"/>
        <dbReference type="EC" id="2.1.1.63"/>
    </reaction>
</comment>
<evidence type="ECO:0000313" key="12">
    <source>
        <dbReference type="EMBL" id="MQP11914.1"/>
    </source>
</evidence>
<dbReference type="InterPro" id="IPR001497">
    <property type="entry name" value="MethylDNA_cys_MeTrfase_AS"/>
</dbReference>
<comment type="catalytic activity">
    <reaction evidence="8 9">
        <text>a 6-O-methyl-2'-deoxyguanosine in DNA + L-cysteinyl-[protein] = S-methyl-L-cysteinyl-[protein] + a 2'-deoxyguanosine in DNA</text>
        <dbReference type="Rhea" id="RHEA:24000"/>
        <dbReference type="Rhea" id="RHEA-COMP:10131"/>
        <dbReference type="Rhea" id="RHEA-COMP:10132"/>
        <dbReference type="Rhea" id="RHEA-COMP:11367"/>
        <dbReference type="Rhea" id="RHEA-COMP:11368"/>
        <dbReference type="ChEBI" id="CHEBI:29950"/>
        <dbReference type="ChEBI" id="CHEBI:82612"/>
        <dbReference type="ChEBI" id="CHEBI:85445"/>
        <dbReference type="ChEBI" id="CHEBI:85448"/>
        <dbReference type="EC" id="2.1.1.63"/>
    </reaction>
</comment>
<dbReference type="Pfam" id="PF01035">
    <property type="entry name" value="DNA_binding_1"/>
    <property type="match status" value="1"/>
</dbReference>
<dbReference type="EMBL" id="VZAD01000062">
    <property type="protein sequence ID" value="MQP11914.1"/>
    <property type="molecule type" value="Genomic_DNA"/>
</dbReference>
<comment type="miscellaneous">
    <text evidence="9">This enzyme catalyzes only one turnover and therefore is not strictly catalytic. According to one definition, an enzyme is a biocatalyst that acts repeatedly and over many reaction cycles.</text>
</comment>
<evidence type="ECO:0000256" key="2">
    <source>
        <dbReference type="ARBA" id="ARBA00008711"/>
    </source>
</evidence>
<evidence type="ECO:0000256" key="8">
    <source>
        <dbReference type="ARBA" id="ARBA00049348"/>
    </source>
</evidence>
<comment type="similarity">
    <text evidence="2 9">Belongs to the MGMT family.</text>
</comment>
<dbReference type="PANTHER" id="PTHR10815">
    <property type="entry name" value="METHYLATED-DNA--PROTEIN-CYSTEINE METHYLTRANSFERASE"/>
    <property type="match status" value="1"/>
</dbReference>
<comment type="caution">
    <text evidence="12">The sequence shown here is derived from an EMBL/GenBank/DDBJ whole genome shotgun (WGS) entry which is preliminary data.</text>
</comment>
<evidence type="ECO:0000256" key="1">
    <source>
        <dbReference type="ARBA" id="ARBA00001286"/>
    </source>
</evidence>
<keyword evidence="5 9" id="KW-0808">Transferase</keyword>
<dbReference type="GO" id="GO:0006307">
    <property type="term" value="P:DNA alkylation repair"/>
    <property type="evidence" value="ECO:0007669"/>
    <property type="project" value="UniProtKB-UniRule"/>
</dbReference>
<dbReference type="Gene3D" id="1.10.10.10">
    <property type="entry name" value="Winged helix-like DNA-binding domain superfamily/Winged helix DNA-binding domain"/>
    <property type="match status" value="1"/>
</dbReference>
<keyword evidence="7 9" id="KW-0234">DNA repair</keyword>
<keyword evidence="3 9" id="KW-0963">Cytoplasm</keyword>
<dbReference type="NCBIfam" id="TIGR00589">
    <property type="entry name" value="ogt"/>
    <property type="match status" value="1"/>
</dbReference>
<name>A0A6A7WBQ1_9BACT</name>
<comment type="subcellular location">
    <subcellularLocation>
        <location evidence="9">Cytoplasm</location>
    </subcellularLocation>
</comment>
<evidence type="ECO:0000256" key="6">
    <source>
        <dbReference type="ARBA" id="ARBA00022763"/>
    </source>
</evidence>
<dbReference type="InterPro" id="IPR036388">
    <property type="entry name" value="WH-like_DNA-bd_sf"/>
</dbReference>
<evidence type="ECO:0000259" key="10">
    <source>
        <dbReference type="Pfam" id="PF01035"/>
    </source>
</evidence>
<dbReference type="EC" id="2.1.1.63" evidence="9"/>
<dbReference type="InterPro" id="IPR036217">
    <property type="entry name" value="MethylDNA_cys_MeTrfase_DNAb"/>
</dbReference>